<feature type="region of interest" description="Disordered" evidence="3">
    <location>
        <begin position="30"/>
        <end position="97"/>
    </location>
</feature>
<proteinExistence type="predicted"/>
<name>B4J5G1_DROGR</name>
<feature type="compositionally biased region" description="Low complexity" evidence="3">
    <location>
        <begin position="379"/>
        <end position="388"/>
    </location>
</feature>
<feature type="region of interest" description="Disordered" evidence="3">
    <location>
        <begin position="430"/>
        <end position="475"/>
    </location>
</feature>
<gene>
    <name evidence="5" type="primary">Dgri\GH21041</name>
    <name evidence="5" type="ORF">Dgri_GH21041</name>
</gene>
<evidence type="ECO:0000313" key="5">
    <source>
        <dbReference type="EMBL" id="EDW00724.1"/>
    </source>
</evidence>
<dbReference type="PROSITE" id="PS01209">
    <property type="entry name" value="LDLRA_1"/>
    <property type="match status" value="1"/>
</dbReference>
<dbReference type="InterPro" id="IPR002172">
    <property type="entry name" value="LDrepeatLR_classA_rpt"/>
</dbReference>
<dbReference type="GO" id="GO:0061176">
    <property type="term" value="C:type Ib terminal bouton"/>
    <property type="evidence" value="ECO:0007669"/>
    <property type="project" value="EnsemblMetazoa"/>
</dbReference>
<dbReference type="OrthoDB" id="6417936at2759"/>
<dbReference type="GO" id="GO:1900074">
    <property type="term" value="P:negative regulation of neuromuscular synaptic transmission"/>
    <property type="evidence" value="ECO:0007669"/>
    <property type="project" value="EnsemblMetazoa"/>
</dbReference>
<evidence type="ECO:0000256" key="2">
    <source>
        <dbReference type="PROSITE-ProRule" id="PRU00124"/>
    </source>
</evidence>
<dbReference type="GO" id="GO:0061177">
    <property type="term" value="C:type Is terminal bouton"/>
    <property type="evidence" value="ECO:0007669"/>
    <property type="project" value="EnsemblMetazoa"/>
</dbReference>
<evidence type="ECO:0000256" key="3">
    <source>
        <dbReference type="SAM" id="MobiDB-lite"/>
    </source>
</evidence>
<sequence>MFFSLAQTLVCVLLINGGLYALHLSGNSEKSPISNSGSAASLASNSGSPMVSGASGGWQPQQQQQLLHQHTGGGAPPGGGSGHGHRSMSDSHRSAAAAAFDATTGRLNKEIADMAQLERERLMLLGLAKQTAESPDAPPGHHGRPIIAGRVQMQPSEDLDVGDYPALLQQAARGFMFGSVHKQPPPPPLAANAQDYEELREFGRRPVKYDYGREVQPPEPHELDSETLYEPLHGFGDFDDFSELESNPEDTHVGEDELLRELDAYQYHGLEEDAAMQLPENPYRTLEQLELGAPETLQQLFEHQEQPAKSNPKVHVPMGNYNIRMQQKWARKRSQTPKQQQQQQPTLQRNIFGQHFKQQRGKLALANSEATASKHLKASARSGSSSSAKIEKSIQDENGDNVANHQQQQQAKESSAAAAAAAAAGTVVGKAEQQQLSQKSSQQEQNKKDSDQQLTHPNHKRSGNAGGSLGGYAAPPVTHSIASQLMLRSQRGQRQYDVPQIECPTAMDGMERFACPTPDLQGRYRCIDDHVLCDGFIDCPEGEDEHRSSCMFYKTTKAHLDVLADALLRWARGR</sequence>
<dbReference type="PANTHER" id="PTHR21105">
    <property type="entry name" value="GH16255P"/>
    <property type="match status" value="1"/>
</dbReference>
<dbReference type="GO" id="GO:0007522">
    <property type="term" value="P:visceral muscle development"/>
    <property type="evidence" value="ECO:0007669"/>
    <property type="project" value="EnsemblMetazoa"/>
</dbReference>
<dbReference type="InterPro" id="IPR036055">
    <property type="entry name" value="LDL_receptor-like_sf"/>
</dbReference>
<dbReference type="KEGG" id="dgr:6560050"/>
<feature type="compositionally biased region" description="Low complexity" evidence="3">
    <location>
        <begin position="406"/>
        <end position="418"/>
    </location>
</feature>
<dbReference type="GO" id="GO:0030297">
    <property type="term" value="F:transmembrane receptor protein tyrosine kinase activator activity"/>
    <property type="evidence" value="ECO:0007669"/>
    <property type="project" value="EnsemblMetazoa"/>
</dbReference>
<feature type="signal peptide" evidence="4">
    <location>
        <begin position="1"/>
        <end position="21"/>
    </location>
</feature>
<dbReference type="PANTHER" id="PTHR21105:SF0">
    <property type="entry name" value="GH16255P"/>
    <property type="match status" value="1"/>
</dbReference>
<feature type="compositionally biased region" description="Gly residues" evidence="3">
    <location>
        <begin position="71"/>
        <end position="82"/>
    </location>
</feature>
<dbReference type="CDD" id="cd00112">
    <property type="entry name" value="LDLa"/>
    <property type="match status" value="1"/>
</dbReference>
<keyword evidence="6" id="KW-1185">Reference proteome</keyword>
<dbReference type="GO" id="GO:0007411">
    <property type="term" value="P:axon guidance"/>
    <property type="evidence" value="ECO:0007669"/>
    <property type="project" value="EnsemblMetazoa"/>
</dbReference>
<keyword evidence="1" id="KW-1015">Disulfide bond</keyword>
<reference evidence="5 6" key="1">
    <citation type="journal article" date="2007" name="Nature">
        <title>Evolution of genes and genomes on the Drosophila phylogeny.</title>
        <authorList>
            <consortium name="Drosophila 12 Genomes Consortium"/>
            <person name="Clark A.G."/>
            <person name="Eisen M.B."/>
            <person name="Smith D.R."/>
            <person name="Bergman C.M."/>
            <person name="Oliver B."/>
            <person name="Markow T.A."/>
            <person name="Kaufman T.C."/>
            <person name="Kellis M."/>
            <person name="Gelbart W."/>
            <person name="Iyer V.N."/>
            <person name="Pollard D.A."/>
            <person name="Sackton T.B."/>
            <person name="Larracuente A.M."/>
            <person name="Singh N.D."/>
            <person name="Abad J.P."/>
            <person name="Abt D.N."/>
            <person name="Adryan B."/>
            <person name="Aguade M."/>
            <person name="Akashi H."/>
            <person name="Anderson W.W."/>
            <person name="Aquadro C.F."/>
            <person name="Ardell D.H."/>
            <person name="Arguello R."/>
            <person name="Artieri C.G."/>
            <person name="Barbash D.A."/>
            <person name="Barker D."/>
            <person name="Barsanti P."/>
            <person name="Batterham P."/>
            <person name="Batzoglou S."/>
            <person name="Begun D."/>
            <person name="Bhutkar A."/>
            <person name="Blanco E."/>
            <person name="Bosak S.A."/>
            <person name="Bradley R.K."/>
            <person name="Brand A.D."/>
            <person name="Brent M.R."/>
            <person name="Brooks A.N."/>
            <person name="Brown R.H."/>
            <person name="Butlin R.K."/>
            <person name="Caggese C."/>
            <person name="Calvi B.R."/>
            <person name="Bernardo de Carvalho A."/>
            <person name="Caspi A."/>
            <person name="Castrezana S."/>
            <person name="Celniker S.E."/>
            <person name="Chang J.L."/>
            <person name="Chapple C."/>
            <person name="Chatterji S."/>
            <person name="Chinwalla A."/>
            <person name="Civetta A."/>
            <person name="Clifton S.W."/>
            <person name="Comeron J.M."/>
            <person name="Costello J.C."/>
            <person name="Coyne J.A."/>
            <person name="Daub J."/>
            <person name="David R.G."/>
            <person name="Delcher A.L."/>
            <person name="Delehaunty K."/>
            <person name="Do C.B."/>
            <person name="Ebling H."/>
            <person name="Edwards K."/>
            <person name="Eickbush T."/>
            <person name="Evans J.D."/>
            <person name="Filipski A."/>
            <person name="Findeiss S."/>
            <person name="Freyhult E."/>
            <person name="Fulton L."/>
            <person name="Fulton R."/>
            <person name="Garcia A.C."/>
            <person name="Gardiner A."/>
            <person name="Garfield D.A."/>
            <person name="Garvin B.E."/>
            <person name="Gibson G."/>
            <person name="Gilbert D."/>
            <person name="Gnerre S."/>
            <person name="Godfrey J."/>
            <person name="Good R."/>
            <person name="Gotea V."/>
            <person name="Gravely B."/>
            <person name="Greenberg A.J."/>
            <person name="Griffiths-Jones S."/>
            <person name="Gross S."/>
            <person name="Guigo R."/>
            <person name="Gustafson E.A."/>
            <person name="Haerty W."/>
            <person name="Hahn M.W."/>
            <person name="Halligan D.L."/>
            <person name="Halpern A.L."/>
            <person name="Halter G.M."/>
            <person name="Han M.V."/>
            <person name="Heger A."/>
            <person name="Hillier L."/>
            <person name="Hinrichs A.S."/>
            <person name="Holmes I."/>
            <person name="Hoskins R.A."/>
            <person name="Hubisz M.J."/>
            <person name="Hultmark D."/>
            <person name="Huntley M.A."/>
            <person name="Jaffe D.B."/>
            <person name="Jagadeeshan S."/>
            <person name="Jeck W.R."/>
            <person name="Johnson J."/>
            <person name="Jones C.D."/>
            <person name="Jordan W.C."/>
            <person name="Karpen G.H."/>
            <person name="Kataoka E."/>
            <person name="Keightley P.D."/>
            <person name="Kheradpour P."/>
            <person name="Kirkness E.F."/>
            <person name="Koerich L.B."/>
            <person name="Kristiansen K."/>
            <person name="Kudrna D."/>
            <person name="Kulathinal R.J."/>
            <person name="Kumar S."/>
            <person name="Kwok R."/>
            <person name="Lander E."/>
            <person name="Langley C.H."/>
            <person name="Lapoint R."/>
            <person name="Lazzaro B.P."/>
            <person name="Lee S.J."/>
            <person name="Levesque L."/>
            <person name="Li R."/>
            <person name="Lin C.F."/>
            <person name="Lin M.F."/>
            <person name="Lindblad-Toh K."/>
            <person name="Llopart A."/>
            <person name="Long M."/>
            <person name="Low L."/>
            <person name="Lozovsky E."/>
            <person name="Lu J."/>
            <person name="Luo M."/>
            <person name="Machado C.A."/>
            <person name="Makalowski W."/>
            <person name="Marzo M."/>
            <person name="Matsuda M."/>
            <person name="Matzkin L."/>
            <person name="McAllister B."/>
            <person name="McBride C.S."/>
            <person name="McKernan B."/>
            <person name="McKernan K."/>
            <person name="Mendez-Lago M."/>
            <person name="Minx P."/>
            <person name="Mollenhauer M.U."/>
            <person name="Montooth K."/>
            <person name="Mount S.M."/>
            <person name="Mu X."/>
            <person name="Myers E."/>
            <person name="Negre B."/>
            <person name="Newfeld S."/>
            <person name="Nielsen R."/>
            <person name="Noor M.A."/>
            <person name="O'Grady P."/>
            <person name="Pachter L."/>
            <person name="Papaceit M."/>
            <person name="Parisi M.J."/>
            <person name="Parisi M."/>
            <person name="Parts L."/>
            <person name="Pedersen J.S."/>
            <person name="Pesole G."/>
            <person name="Phillippy A.M."/>
            <person name="Ponting C.P."/>
            <person name="Pop M."/>
            <person name="Porcelli D."/>
            <person name="Powell J.R."/>
            <person name="Prohaska S."/>
            <person name="Pruitt K."/>
            <person name="Puig M."/>
            <person name="Quesneville H."/>
            <person name="Ram K.R."/>
            <person name="Rand D."/>
            <person name="Rasmussen M.D."/>
            <person name="Reed L.K."/>
            <person name="Reenan R."/>
            <person name="Reily A."/>
            <person name="Remington K.A."/>
            <person name="Rieger T.T."/>
            <person name="Ritchie M.G."/>
            <person name="Robin C."/>
            <person name="Rogers Y.H."/>
            <person name="Rohde C."/>
            <person name="Rozas J."/>
            <person name="Rubenfield M.J."/>
            <person name="Ruiz A."/>
            <person name="Russo S."/>
            <person name="Salzberg S.L."/>
            <person name="Sanchez-Gracia A."/>
            <person name="Saranga D.J."/>
            <person name="Sato H."/>
            <person name="Schaeffer S.W."/>
            <person name="Schatz M.C."/>
            <person name="Schlenke T."/>
            <person name="Schwartz R."/>
            <person name="Segarra C."/>
            <person name="Singh R.S."/>
            <person name="Sirot L."/>
            <person name="Sirota M."/>
            <person name="Sisneros N.B."/>
            <person name="Smith C.D."/>
            <person name="Smith T.F."/>
            <person name="Spieth J."/>
            <person name="Stage D.E."/>
            <person name="Stark A."/>
            <person name="Stephan W."/>
            <person name="Strausberg R.L."/>
            <person name="Strempel S."/>
            <person name="Sturgill D."/>
            <person name="Sutton G."/>
            <person name="Sutton G.G."/>
            <person name="Tao W."/>
            <person name="Teichmann S."/>
            <person name="Tobari Y.N."/>
            <person name="Tomimura Y."/>
            <person name="Tsolas J.M."/>
            <person name="Valente V.L."/>
            <person name="Venter E."/>
            <person name="Venter J.C."/>
            <person name="Vicario S."/>
            <person name="Vieira F.G."/>
            <person name="Vilella A.J."/>
            <person name="Villasante A."/>
            <person name="Walenz B."/>
            <person name="Wang J."/>
            <person name="Wasserman M."/>
            <person name="Watts T."/>
            <person name="Wilson D."/>
            <person name="Wilson R.K."/>
            <person name="Wing R.A."/>
            <person name="Wolfner M.F."/>
            <person name="Wong A."/>
            <person name="Wong G.K."/>
            <person name="Wu C.I."/>
            <person name="Wu G."/>
            <person name="Yamamoto D."/>
            <person name="Yang H.P."/>
            <person name="Yang S.P."/>
            <person name="Yorke J.A."/>
            <person name="Yoshida K."/>
            <person name="Zdobnov E."/>
            <person name="Zhang P."/>
            <person name="Zhang Y."/>
            <person name="Zimin A.V."/>
            <person name="Baldwin J."/>
            <person name="Abdouelleil A."/>
            <person name="Abdulkadir J."/>
            <person name="Abebe A."/>
            <person name="Abera B."/>
            <person name="Abreu J."/>
            <person name="Acer S.C."/>
            <person name="Aftuck L."/>
            <person name="Alexander A."/>
            <person name="An P."/>
            <person name="Anderson E."/>
            <person name="Anderson S."/>
            <person name="Arachi H."/>
            <person name="Azer M."/>
            <person name="Bachantsang P."/>
            <person name="Barry A."/>
            <person name="Bayul T."/>
            <person name="Berlin A."/>
            <person name="Bessette D."/>
            <person name="Bloom T."/>
            <person name="Blye J."/>
            <person name="Boguslavskiy L."/>
            <person name="Bonnet C."/>
            <person name="Boukhgalter B."/>
            <person name="Bourzgui I."/>
            <person name="Brown A."/>
            <person name="Cahill P."/>
            <person name="Channer S."/>
            <person name="Cheshatsang Y."/>
            <person name="Chuda L."/>
            <person name="Citroen M."/>
            <person name="Collymore A."/>
            <person name="Cooke P."/>
            <person name="Costello M."/>
            <person name="D'Aco K."/>
            <person name="Daza R."/>
            <person name="De Haan G."/>
            <person name="DeGray S."/>
            <person name="DeMaso C."/>
            <person name="Dhargay N."/>
            <person name="Dooley K."/>
            <person name="Dooley E."/>
            <person name="Doricent M."/>
            <person name="Dorje P."/>
            <person name="Dorjee K."/>
            <person name="Dupes A."/>
            <person name="Elong R."/>
            <person name="Falk J."/>
            <person name="Farina A."/>
            <person name="Faro S."/>
            <person name="Ferguson D."/>
            <person name="Fisher S."/>
            <person name="Foley C.D."/>
            <person name="Franke A."/>
            <person name="Friedrich D."/>
            <person name="Gadbois L."/>
            <person name="Gearin G."/>
            <person name="Gearin C.R."/>
            <person name="Giannoukos G."/>
            <person name="Goode T."/>
            <person name="Graham J."/>
            <person name="Grandbois E."/>
            <person name="Grewal S."/>
            <person name="Gyaltsen K."/>
            <person name="Hafez N."/>
            <person name="Hagos B."/>
            <person name="Hall J."/>
            <person name="Henson C."/>
            <person name="Hollinger A."/>
            <person name="Honan T."/>
            <person name="Huard M.D."/>
            <person name="Hughes L."/>
            <person name="Hurhula B."/>
            <person name="Husby M.E."/>
            <person name="Kamat A."/>
            <person name="Kanga B."/>
            <person name="Kashin S."/>
            <person name="Khazanovich D."/>
            <person name="Kisner P."/>
            <person name="Lance K."/>
            <person name="Lara M."/>
            <person name="Lee W."/>
            <person name="Lennon N."/>
            <person name="Letendre F."/>
            <person name="LeVine R."/>
            <person name="Lipovsky A."/>
            <person name="Liu X."/>
            <person name="Liu J."/>
            <person name="Liu S."/>
            <person name="Lokyitsang T."/>
            <person name="Lokyitsang Y."/>
            <person name="Lubonja R."/>
            <person name="Lui A."/>
            <person name="MacDonald P."/>
            <person name="Magnisalis V."/>
            <person name="Maru K."/>
            <person name="Matthews C."/>
            <person name="McCusker W."/>
            <person name="McDonough S."/>
            <person name="Mehta T."/>
            <person name="Meldrim J."/>
            <person name="Meneus L."/>
            <person name="Mihai O."/>
            <person name="Mihalev A."/>
            <person name="Mihova T."/>
            <person name="Mittelman R."/>
            <person name="Mlenga V."/>
            <person name="Montmayeur A."/>
            <person name="Mulrain L."/>
            <person name="Navidi A."/>
            <person name="Naylor J."/>
            <person name="Negash T."/>
            <person name="Nguyen T."/>
            <person name="Nguyen N."/>
            <person name="Nicol R."/>
            <person name="Norbu C."/>
            <person name="Norbu N."/>
            <person name="Novod N."/>
            <person name="O'Neill B."/>
            <person name="Osman S."/>
            <person name="Markiewicz E."/>
            <person name="Oyono O.L."/>
            <person name="Patti C."/>
            <person name="Phunkhang P."/>
            <person name="Pierre F."/>
            <person name="Priest M."/>
            <person name="Raghuraman S."/>
            <person name="Rege F."/>
            <person name="Reyes R."/>
            <person name="Rise C."/>
            <person name="Rogov P."/>
            <person name="Ross K."/>
            <person name="Ryan E."/>
            <person name="Settipalli S."/>
            <person name="Shea T."/>
            <person name="Sherpa N."/>
            <person name="Shi L."/>
            <person name="Shih D."/>
            <person name="Sparrow T."/>
            <person name="Spaulding J."/>
            <person name="Stalker J."/>
            <person name="Stange-Thomann N."/>
            <person name="Stavropoulos S."/>
            <person name="Stone C."/>
            <person name="Strader C."/>
            <person name="Tesfaye S."/>
            <person name="Thomson T."/>
            <person name="Thoulutsang Y."/>
            <person name="Thoulutsang D."/>
            <person name="Topham K."/>
            <person name="Topping I."/>
            <person name="Tsamla T."/>
            <person name="Vassiliev H."/>
            <person name="Vo A."/>
            <person name="Wangchuk T."/>
            <person name="Wangdi T."/>
            <person name="Weiand M."/>
            <person name="Wilkinson J."/>
            <person name="Wilson A."/>
            <person name="Yadav S."/>
            <person name="Young G."/>
            <person name="Yu Q."/>
            <person name="Zembek L."/>
            <person name="Zhong D."/>
            <person name="Zimmer A."/>
            <person name="Zwirko Z."/>
            <person name="Jaffe D.B."/>
            <person name="Alvarez P."/>
            <person name="Brockman W."/>
            <person name="Butler J."/>
            <person name="Chin C."/>
            <person name="Gnerre S."/>
            <person name="Grabherr M."/>
            <person name="Kleber M."/>
            <person name="Mauceli E."/>
            <person name="MacCallum I."/>
        </authorList>
    </citation>
    <scope>NUCLEOTIDE SEQUENCE [LARGE SCALE GENOMIC DNA]</scope>
    <source>
        <strain evidence="6">Tucson 15287-2541.00</strain>
    </source>
</reference>
<protein>
    <submittedName>
        <fullName evidence="5">GH21041</fullName>
    </submittedName>
</protein>
<dbReference type="EMBL" id="CH916367">
    <property type="protein sequence ID" value="EDW00724.1"/>
    <property type="molecule type" value="Genomic_DNA"/>
</dbReference>
<dbReference type="GO" id="GO:0008021">
    <property type="term" value="C:synaptic vesicle"/>
    <property type="evidence" value="ECO:0007669"/>
    <property type="project" value="EnsemblMetazoa"/>
</dbReference>
<dbReference type="GO" id="GO:0009986">
    <property type="term" value="C:cell surface"/>
    <property type="evidence" value="ECO:0007669"/>
    <property type="project" value="EnsemblMetazoa"/>
</dbReference>
<dbReference type="GO" id="GO:0048018">
    <property type="term" value="F:receptor ligand activity"/>
    <property type="evidence" value="ECO:0007669"/>
    <property type="project" value="EnsemblMetazoa"/>
</dbReference>
<dbReference type="InterPro" id="IPR023415">
    <property type="entry name" value="LDLR_class-A_CS"/>
</dbReference>
<feature type="compositionally biased region" description="Low complexity" evidence="3">
    <location>
        <begin position="430"/>
        <end position="444"/>
    </location>
</feature>
<dbReference type="GO" id="GO:0005615">
    <property type="term" value="C:extracellular space"/>
    <property type="evidence" value="ECO:0007669"/>
    <property type="project" value="EnsemblMetazoa"/>
</dbReference>
<organism evidence="6">
    <name type="scientific">Drosophila grimshawi</name>
    <name type="common">Hawaiian fruit fly</name>
    <name type="synonym">Idiomyia grimshawi</name>
    <dbReference type="NCBI Taxonomy" id="7222"/>
    <lineage>
        <taxon>Eukaryota</taxon>
        <taxon>Metazoa</taxon>
        <taxon>Ecdysozoa</taxon>
        <taxon>Arthropoda</taxon>
        <taxon>Hexapoda</taxon>
        <taxon>Insecta</taxon>
        <taxon>Pterygota</taxon>
        <taxon>Neoptera</taxon>
        <taxon>Endopterygota</taxon>
        <taxon>Diptera</taxon>
        <taxon>Brachycera</taxon>
        <taxon>Muscomorpha</taxon>
        <taxon>Ephydroidea</taxon>
        <taxon>Drosophilidae</taxon>
        <taxon>Drosophila</taxon>
        <taxon>Hawaiian Drosophila</taxon>
    </lineage>
</organism>
<feature type="chain" id="PRO_5002808362" evidence="4">
    <location>
        <begin position="22"/>
        <end position="574"/>
    </location>
</feature>
<dbReference type="eggNOG" id="ENOG502S2U3">
    <property type="taxonomic scope" value="Eukaryota"/>
</dbReference>
<dbReference type="AlphaFoldDB" id="B4J5G1"/>
<dbReference type="GO" id="GO:0051124">
    <property type="term" value="P:synaptic assembly at neuromuscular junction"/>
    <property type="evidence" value="ECO:0007669"/>
    <property type="project" value="EnsemblMetazoa"/>
</dbReference>
<dbReference type="GO" id="GO:0007169">
    <property type="term" value="P:cell surface receptor protein tyrosine kinase signaling pathway"/>
    <property type="evidence" value="ECO:0007669"/>
    <property type="project" value="EnsemblMetazoa"/>
</dbReference>
<dbReference type="GO" id="GO:0043410">
    <property type="term" value="P:positive regulation of MAPK cascade"/>
    <property type="evidence" value="ECO:0007669"/>
    <property type="project" value="EnsemblMetazoa"/>
</dbReference>
<feature type="compositionally biased region" description="Low complexity" evidence="3">
    <location>
        <begin position="336"/>
        <end position="346"/>
    </location>
</feature>
<feature type="compositionally biased region" description="Low complexity" evidence="3">
    <location>
        <begin position="57"/>
        <end position="70"/>
    </location>
</feature>
<evidence type="ECO:0000313" key="6">
    <source>
        <dbReference type="Proteomes" id="UP000001070"/>
    </source>
</evidence>
<dbReference type="PhylomeDB" id="B4J5G1"/>
<feature type="region of interest" description="Disordered" evidence="3">
    <location>
        <begin position="360"/>
        <end position="418"/>
    </location>
</feature>
<feature type="compositionally biased region" description="Low complexity" evidence="3">
    <location>
        <begin position="34"/>
        <end position="48"/>
    </location>
</feature>
<dbReference type="FunCoup" id="B4J5G1">
    <property type="interactions" value="5"/>
</dbReference>
<feature type="region of interest" description="Disordered" evidence="3">
    <location>
        <begin position="327"/>
        <end position="346"/>
    </location>
</feature>
<dbReference type="SUPFAM" id="SSF57424">
    <property type="entry name" value="LDL receptor-like module"/>
    <property type="match status" value="1"/>
</dbReference>
<keyword evidence="4" id="KW-0732">Signal</keyword>
<evidence type="ECO:0000256" key="4">
    <source>
        <dbReference type="SAM" id="SignalP"/>
    </source>
</evidence>
<dbReference type="OMA" id="GHQFIAG"/>
<comment type="caution">
    <text evidence="2">Lacks conserved residue(s) required for the propagation of feature annotation.</text>
</comment>
<dbReference type="STRING" id="7222.B4J5G1"/>
<dbReference type="PROSITE" id="PS50068">
    <property type="entry name" value="LDLRA_2"/>
    <property type="match status" value="1"/>
</dbReference>
<dbReference type="InParanoid" id="B4J5G1"/>
<accession>B4J5G1</accession>
<dbReference type="HOGENOM" id="CLU_464834_0_0_1"/>
<evidence type="ECO:0000256" key="1">
    <source>
        <dbReference type="ARBA" id="ARBA00023157"/>
    </source>
</evidence>
<dbReference type="FunFam" id="4.10.400.10:FF:000175">
    <property type="entry name" value="GM20388"/>
    <property type="match status" value="1"/>
</dbReference>
<dbReference type="GO" id="GO:0042694">
    <property type="term" value="P:muscle cell fate specification"/>
    <property type="evidence" value="ECO:0007669"/>
    <property type="project" value="EnsemblMetazoa"/>
</dbReference>
<dbReference type="Proteomes" id="UP000001070">
    <property type="component" value="Unassembled WGS sequence"/>
</dbReference>
<dbReference type="GO" id="GO:0042051">
    <property type="term" value="P:compound eye photoreceptor development"/>
    <property type="evidence" value="ECO:0007669"/>
    <property type="project" value="EnsemblMetazoa"/>
</dbReference>
<dbReference type="GO" id="GO:0007435">
    <property type="term" value="P:salivary gland morphogenesis"/>
    <property type="evidence" value="ECO:0007669"/>
    <property type="project" value="EnsemblMetazoa"/>
</dbReference>
<dbReference type="Gene3D" id="4.10.400.10">
    <property type="entry name" value="Low-density Lipoprotein Receptor"/>
    <property type="match status" value="1"/>
</dbReference>